<accession>A0A5N6U7I5</accession>
<dbReference type="PROSITE" id="PS50850">
    <property type="entry name" value="MFS"/>
    <property type="match status" value="1"/>
</dbReference>
<dbReference type="Pfam" id="PF07690">
    <property type="entry name" value="MFS_1"/>
    <property type="match status" value="1"/>
</dbReference>
<evidence type="ECO:0000256" key="7">
    <source>
        <dbReference type="SAM" id="MobiDB-lite"/>
    </source>
</evidence>
<proteinExistence type="inferred from homology"/>
<feature type="transmembrane region" description="Helical" evidence="8">
    <location>
        <begin position="311"/>
        <end position="332"/>
    </location>
</feature>
<keyword evidence="5 8" id="KW-1133">Transmembrane helix</keyword>
<feature type="transmembrane region" description="Helical" evidence="8">
    <location>
        <begin position="338"/>
        <end position="361"/>
    </location>
</feature>
<evidence type="ECO:0000256" key="5">
    <source>
        <dbReference type="ARBA" id="ARBA00022989"/>
    </source>
</evidence>
<evidence type="ECO:0000256" key="6">
    <source>
        <dbReference type="ARBA" id="ARBA00023136"/>
    </source>
</evidence>
<dbReference type="AlphaFoldDB" id="A0A5N6U7I5"/>
<dbReference type="PANTHER" id="PTHR11360">
    <property type="entry name" value="MONOCARBOXYLATE TRANSPORTER"/>
    <property type="match status" value="1"/>
</dbReference>
<evidence type="ECO:0000313" key="10">
    <source>
        <dbReference type="EMBL" id="KAE8154369.1"/>
    </source>
</evidence>
<dbReference type="InterPro" id="IPR011701">
    <property type="entry name" value="MFS"/>
</dbReference>
<keyword evidence="11" id="KW-1185">Reference proteome</keyword>
<feature type="compositionally biased region" description="Polar residues" evidence="7">
    <location>
        <begin position="1"/>
        <end position="13"/>
    </location>
</feature>
<organism evidence="10 11">
    <name type="scientific">Aspergillus avenaceus</name>
    <dbReference type="NCBI Taxonomy" id="36643"/>
    <lineage>
        <taxon>Eukaryota</taxon>
        <taxon>Fungi</taxon>
        <taxon>Dikarya</taxon>
        <taxon>Ascomycota</taxon>
        <taxon>Pezizomycotina</taxon>
        <taxon>Eurotiomycetes</taxon>
        <taxon>Eurotiomycetidae</taxon>
        <taxon>Eurotiales</taxon>
        <taxon>Aspergillaceae</taxon>
        <taxon>Aspergillus</taxon>
        <taxon>Aspergillus subgen. Circumdati</taxon>
    </lineage>
</organism>
<dbReference type="InterPro" id="IPR036259">
    <property type="entry name" value="MFS_trans_sf"/>
</dbReference>
<dbReference type="EMBL" id="ML742030">
    <property type="protein sequence ID" value="KAE8154369.1"/>
    <property type="molecule type" value="Genomic_DNA"/>
</dbReference>
<feature type="transmembrane region" description="Helical" evidence="8">
    <location>
        <begin position="373"/>
        <end position="395"/>
    </location>
</feature>
<dbReference type="GO" id="GO:0016020">
    <property type="term" value="C:membrane"/>
    <property type="evidence" value="ECO:0007669"/>
    <property type="project" value="UniProtKB-SubCell"/>
</dbReference>
<evidence type="ECO:0000256" key="4">
    <source>
        <dbReference type="ARBA" id="ARBA00022692"/>
    </source>
</evidence>
<dbReference type="CDD" id="cd17352">
    <property type="entry name" value="MFS_MCT_SLC16"/>
    <property type="match status" value="1"/>
</dbReference>
<dbReference type="GO" id="GO:0022857">
    <property type="term" value="F:transmembrane transporter activity"/>
    <property type="evidence" value="ECO:0007669"/>
    <property type="project" value="InterPro"/>
</dbReference>
<name>A0A5N6U7I5_ASPAV</name>
<feature type="transmembrane region" description="Helical" evidence="8">
    <location>
        <begin position="407"/>
        <end position="427"/>
    </location>
</feature>
<feature type="transmembrane region" description="Helical" evidence="8">
    <location>
        <begin position="174"/>
        <end position="196"/>
    </location>
</feature>
<dbReference type="OrthoDB" id="5667at2759"/>
<dbReference type="InterPro" id="IPR020846">
    <property type="entry name" value="MFS_dom"/>
</dbReference>
<feature type="transmembrane region" description="Helical" evidence="8">
    <location>
        <begin position="243"/>
        <end position="265"/>
    </location>
</feature>
<sequence length="436" mass="47264">MTSPGSDSPTLLSKKTEQPLAQTDDEETGSRKDNLSPLDGGIDAWSVVLAAWCNSFCSFGWLNSVGIFQDYYERTMLKQYPSSTIAWIPSLQIFFMLAASPFVGFLYDHYGPRYIVLAGSFLHVFGLMMLSISKGYYQVLLAQGVCSALGASAIFQPAISCVNGWFQKRRGTAFGILATGSSTGGVIFPIMITHLIDEVGYAWAMRIAAFMILFLLIIANLTLRCRVQPQPQKVTLQGLYRPLFESGSILLMTAYALLTFGIYIPINYVVVCATEAGMSVQLSQYLVPILNAASFFGRFGIGLVADKVGRFNIYIFVCVTTGILTLALWIPASSNAPNIVFAALFGLFSGAYISLSPALMAQISPPKEFGYRCGLMFAFAAVPGLVTSPVAGAILARDHGEYTGMKVYGGVFILAGTAVVVVARFVCTRMSVWVKL</sequence>
<dbReference type="InterPro" id="IPR050327">
    <property type="entry name" value="Proton-linked_MCT"/>
</dbReference>
<feature type="transmembrane region" description="Helical" evidence="8">
    <location>
        <begin position="114"/>
        <end position="133"/>
    </location>
</feature>
<keyword evidence="3" id="KW-0813">Transport</keyword>
<evidence type="ECO:0000256" key="3">
    <source>
        <dbReference type="ARBA" id="ARBA00022448"/>
    </source>
</evidence>
<feature type="domain" description="Major facilitator superfamily (MFS) profile" evidence="9">
    <location>
        <begin position="247"/>
        <end position="436"/>
    </location>
</feature>
<feature type="transmembrane region" description="Helical" evidence="8">
    <location>
        <begin position="139"/>
        <end position="162"/>
    </location>
</feature>
<evidence type="ECO:0000313" key="11">
    <source>
        <dbReference type="Proteomes" id="UP000325780"/>
    </source>
</evidence>
<feature type="transmembrane region" description="Helical" evidence="8">
    <location>
        <begin position="285"/>
        <end position="304"/>
    </location>
</feature>
<protein>
    <submittedName>
        <fullName evidence="10">Major facilitator superfamily domain-containing protein</fullName>
    </submittedName>
</protein>
<comment type="similarity">
    <text evidence="2">Belongs to the major facilitator superfamily. Monocarboxylate porter (TC 2.A.1.13) family.</text>
</comment>
<gene>
    <name evidence="10" type="ORF">BDV25DRAFT_172391</name>
</gene>
<dbReference type="Gene3D" id="1.20.1250.20">
    <property type="entry name" value="MFS general substrate transporter like domains"/>
    <property type="match status" value="2"/>
</dbReference>
<dbReference type="PANTHER" id="PTHR11360:SF224">
    <property type="entry name" value="MAJOR FACILITATOR SUPERFAMILY (MFS) PROFILE DOMAIN-CONTAINING PROTEIN-RELATED"/>
    <property type="match status" value="1"/>
</dbReference>
<reference evidence="10 11" key="1">
    <citation type="submission" date="2019-04" db="EMBL/GenBank/DDBJ databases">
        <title>Friends and foes A comparative genomics study of 23 Aspergillus species from section Flavi.</title>
        <authorList>
            <consortium name="DOE Joint Genome Institute"/>
            <person name="Kjaerbolling I."/>
            <person name="Vesth T."/>
            <person name="Frisvad J.C."/>
            <person name="Nybo J.L."/>
            <person name="Theobald S."/>
            <person name="Kildgaard S."/>
            <person name="Isbrandt T."/>
            <person name="Kuo A."/>
            <person name="Sato A."/>
            <person name="Lyhne E.K."/>
            <person name="Kogle M.E."/>
            <person name="Wiebenga A."/>
            <person name="Kun R.S."/>
            <person name="Lubbers R.J."/>
            <person name="Makela M.R."/>
            <person name="Barry K."/>
            <person name="Chovatia M."/>
            <person name="Clum A."/>
            <person name="Daum C."/>
            <person name="Haridas S."/>
            <person name="He G."/>
            <person name="LaButti K."/>
            <person name="Lipzen A."/>
            <person name="Mondo S."/>
            <person name="Riley R."/>
            <person name="Salamov A."/>
            <person name="Simmons B.A."/>
            <person name="Magnuson J.K."/>
            <person name="Henrissat B."/>
            <person name="Mortensen U.H."/>
            <person name="Larsen T.O."/>
            <person name="Devries R.P."/>
            <person name="Grigoriev I.V."/>
            <person name="Machida M."/>
            <person name="Baker S.E."/>
            <person name="Andersen M.R."/>
        </authorList>
    </citation>
    <scope>NUCLEOTIDE SEQUENCE [LARGE SCALE GENOMIC DNA]</scope>
    <source>
        <strain evidence="10 11">IBT 18842</strain>
    </source>
</reference>
<evidence type="ECO:0000256" key="8">
    <source>
        <dbReference type="SAM" id="Phobius"/>
    </source>
</evidence>
<evidence type="ECO:0000256" key="2">
    <source>
        <dbReference type="ARBA" id="ARBA00006727"/>
    </source>
</evidence>
<feature type="transmembrane region" description="Helical" evidence="8">
    <location>
        <begin position="85"/>
        <end position="107"/>
    </location>
</feature>
<dbReference type="SUPFAM" id="SSF103473">
    <property type="entry name" value="MFS general substrate transporter"/>
    <property type="match status" value="1"/>
</dbReference>
<evidence type="ECO:0000256" key="1">
    <source>
        <dbReference type="ARBA" id="ARBA00004141"/>
    </source>
</evidence>
<keyword evidence="6 8" id="KW-0472">Membrane</keyword>
<dbReference type="Proteomes" id="UP000325780">
    <property type="component" value="Unassembled WGS sequence"/>
</dbReference>
<comment type="subcellular location">
    <subcellularLocation>
        <location evidence="1">Membrane</location>
        <topology evidence="1">Multi-pass membrane protein</topology>
    </subcellularLocation>
</comment>
<keyword evidence="4 8" id="KW-0812">Transmembrane</keyword>
<feature type="transmembrane region" description="Helical" evidence="8">
    <location>
        <begin position="202"/>
        <end position="223"/>
    </location>
</feature>
<feature type="region of interest" description="Disordered" evidence="7">
    <location>
        <begin position="1"/>
        <end position="35"/>
    </location>
</feature>
<evidence type="ECO:0000259" key="9">
    <source>
        <dbReference type="PROSITE" id="PS50850"/>
    </source>
</evidence>